<dbReference type="InterPro" id="IPR045076">
    <property type="entry name" value="MutS"/>
</dbReference>
<dbReference type="InterPro" id="IPR007696">
    <property type="entry name" value="DNA_mismatch_repair_MutS_core"/>
</dbReference>
<dbReference type="Gene3D" id="1.10.1420.10">
    <property type="match status" value="2"/>
</dbReference>
<comment type="similarity">
    <text evidence="1">Belongs to the DNA mismatch repair MutS family.</text>
</comment>
<dbReference type="SMART" id="SM00533">
    <property type="entry name" value="MUTSd"/>
    <property type="match status" value="1"/>
</dbReference>
<evidence type="ECO:0000256" key="2">
    <source>
        <dbReference type="SAM" id="Coils"/>
    </source>
</evidence>
<dbReference type="Pfam" id="PF05192">
    <property type="entry name" value="MutS_III"/>
    <property type="match status" value="1"/>
</dbReference>
<dbReference type="EMBL" id="BLQM01000422">
    <property type="protein sequence ID" value="GMH89007.1"/>
    <property type="molecule type" value="Genomic_DNA"/>
</dbReference>
<accession>A0A9W7BEL4</accession>
<evidence type="ECO:0000256" key="1">
    <source>
        <dbReference type="ARBA" id="ARBA00006271"/>
    </source>
</evidence>
<comment type="caution">
    <text evidence="4">The sequence shown here is derived from an EMBL/GenBank/DDBJ whole genome shotgun (WGS) entry which is preliminary data.</text>
</comment>
<dbReference type="GO" id="GO:0005524">
    <property type="term" value="F:ATP binding"/>
    <property type="evidence" value="ECO:0007669"/>
    <property type="project" value="InterPro"/>
</dbReference>
<dbReference type="PANTHER" id="PTHR11361:SF148">
    <property type="entry name" value="DNA MISMATCH REPAIR PROTEIN MSH6"/>
    <property type="match status" value="1"/>
</dbReference>
<dbReference type="Proteomes" id="UP001162640">
    <property type="component" value="Unassembled WGS sequence"/>
</dbReference>
<reference evidence="5" key="1">
    <citation type="journal article" date="2023" name="Commun. Biol.">
        <title>Genome analysis of Parmales, the sister group of diatoms, reveals the evolutionary specialization of diatoms from phago-mixotrophs to photoautotrophs.</title>
        <authorList>
            <person name="Ban H."/>
            <person name="Sato S."/>
            <person name="Yoshikawa S."/>
            <person name="Yamada K."/>
            <person name="Nakamura Y."/>
            <person name="Ichinomiya M."/>
            <person name="Sato N."/>
            <person name="Blanc-Mathieu R."/>
            <person name="Endo H."/>
            <person name="Kuwata A."/>
            <person name="Ogata H."/>
        </authorList>
    </citation>
    <scope>NUCLEOTIDE SEQUENCE [LARGE SCALE GENOMIC DNA]</scope>
</reference>
<proteinExistence type="inferred from homology"/>
<dbReference type="SUPFAM" id="SSF48334">
    <property type="entry name" value="DNA repair protein MutS, domain III"/>
    <property type="match status" value="1"/>
</dbReference>
<keyword evidence="2" id="KW-0175">Coiled coil</keyword>
<evidence type="ECO:0000259" key="3">
    <source>
        <dbReference type="SMART" id="SM00533"/>
    </source>
</evidence>
<dbReference type="PANTHER" id="PTHR11361">
    <property type="entry name" value="DNA MISMATCH REPAIR PROTEIN MUTS FAMILY MEMBER"/>
    <property type="match status" value="1"/>
</dbReference>
<protein>
    <recommendedName>
        <fullName evidence="3">DNA mismatch repair protein MutS core domain-containing protein</fullName>
    </recommendedName>
</protein>
<sequence length="239" mass="26789">MSVQLDSIAIAAINLLPPTVAHQRSSNDSVFSVLNKTVTVTGKKLLMEWCAKPLTDLSKIQARQDIVASFVEDDEALSSLRVGLKSVCGDVQRVLDKIKKKGTLKEMYDLYVFVRGVKTVSELLSLDTLASYKSSLTSCTEQCEQMLNLCETVIDMKLAPRDFVVNDSFSEELAELKEEMDKTTEEIQDEYAEAQNLWSSETGAKLSDVRLEQDKNGGYYLRIPDSNAEKKLRNIGEFR</sequence>
<dbReference type="InterPro" id="IPR036187">
    <property type="entry name" value="DNA_mismatch_repair_MutS_sf"/>
</dbReference>
<dbReference type="GO" id="GO:0140664">
    <property type="term" value="F:ATP-dependent DNA damage sensor activity"/>
    <property type="evidence" value="ECO:0007669"/>
    <property type="project" value="InterPro"/>
</dbReference>
<feature type="coiled-coil region" evidence="2">
    <location>
        <begin position="166"/>
        <end position="197"/>
    </location>
</feature>
<evidence type="ECO:0000313" key="5">
    <source>
        <dbReference type="Proteomes" id="UP001162640"/>
    </source>
</evidence>
<dbReference type="GO" id="GO:0032301">
    <property type="term" value="C:MutSalpha complex"/>
    <property type="evidence" value="ECO:0007669"/>
    <property type="project" value="TreeGrafter"/>
</dbReference>
<evidence type="ECO:0000313" key="4">
    <source>
        <dbReference type="EMBL" id="GMH89007.1"/>
    </source>
</evidence>
<gene>
    <name evidence="4" type="ORF">TL16_g11328</name>
</gene>
<dbReference type="AlphaFoldDB" id="A0A9W7BEL4"/>
<name>A0A9W7BEL4_9STRA</name>
<feature type="domain" description="DNA mismatch repair protein MutS core" evidence="3">
    <location>
        <begin position="25"/>
        <end position="239"/>
    </location>
</feature>
<dbReference type="GO" id="GO:0030983">
    <property type="term" value="F:mismatched DNA binding"/>
    <property type="evidence" value="ECO:0007669"/>
    <property type="project" value="InterPro"/>
</dbReference>
<organism evidence="4 5">
    <name type="scientific">Triparma laevis f. inornata</name>
    <dbReference type="NCBI Taxonomy" id="1714386"/>
    <lineage>
        <taxon>Eukaryota</taxon>
        <taxon>Sar</taxon>
        <taxon>Stramenopiles</taxon>
        <taxon>Ochrophyta</taxon>
        <taxon>Bolidophyceae</taxon>
        <taxon>Parmales</taxon>
        <taxon>Triparmaceae</taxon>
        <taxon>Triparma</taxon>
    </lineage>
</organism>
<dbReference type="GO" id="GO:0006298">
    <property type="term" value="P:mismatch repair"/>
    <property type="evidence" value="ECO:0007669"/>
    <property type="project" value="InterPro"/>
</dbReference>